<evidence type="ECO:0000256" key="3">
    <source>
        <dbReference type="PROSITE-ProRule" id="PRU00023"/>
    </source>
</evidence>
<reference evidence="5 6" key="1">
    <citation type="submission" date="2019-06" db="EMBL/GenBank/DDBJ databases">
        <title>Lysobacter alkalisoli sp. nov. isolated from saline-alkali soil.</title>
        <authorList>
            <person name="Sun J.-Q."/>
            <person name="Xu L."/>
        </authorList>
    </citation>
    <scope>NUCLEOTIDE SEQUENCE [LARGE SCALE GENOMIC DNA]</scope>
    <source>
        <strain evidence="5 6">SJ-36</strain>
    </source>
</reference>
<feature type="repeat" description="ANK" evidence="3">
    <location>
        <begin position="60"/>
        <end position="92"/>
    </location>
</feature>
<dbReference type="EMBL" id="CP041242">
    <property type="protein sequence ID" value="QDH69700.1"/>
    <property type="molecule type" value="Genomic_DNA"/>
</dbReference>
<dbReference type="PROSITE" id="PS50088">
    <property type="entry name" value="ANK_REPEAT"/>
    <property type="match status" value="3"/>
</dbReference>
<evidence type="ECO:0000313" key="5">
    <source>
        <dbReference type="EMBL" id="QDH69700.1"/>
    </source>
</evidence>
<keyword evidence="6" id="KW-1185">Reference proteome</keyword>
<feature type="repeat" description="ANK" evidence="3">
    <location>
        <begin position="93"/>
        <end position="122"/>
    </location>
</feature>
<dbReference type="Gene3D" id="1.25.40.20">
    <property type="entry name" value="Ankyrin repeat-containing domain"/>
    <property type="match status" value="2"/>
</dbReference>
<feature type="repeat" description="ANK" evidence="3">
    <location>
        <begin position="123"/>
        <end position="156"/>
    </location>
</feature>
<dbReference type="PANTHER" id="PTHR24171:SF9">
    <property type="entry name" value="ANKYRIN REPEAT DOMAIN-CONTAINING PROTEIN 39"/>
    <property type="match status" value="1"/>
</dbReference>
<dbReference type="SUPFAM" id="SSF48403">
    <property type="entry name" value="Ankyrin repeat"/>
    <property type="match status" value="1"/>
</dbReference>
<keyword evidence="1" id="KW-0677">Repeat</keyword>
<dbReference type="Pfam" id="PF00023">
    <property type="entry name" value="Ank"/>
    <property type="match status" value="1"/>
</dbReference>
<name>A0A514BQN2_9GAMM</name>
<evidence type="ECO:0000256" key="2">
    <source>
        <dbReference type="ARBA" id="ARBA00023043"/>
    </source>
</evidence>
<feature type="chain" id="PRO_5022152325" evidence="4">
    <location>
        <begin position="22"/>
        <end position="188"/>
    </location>
</feature>
<dbReference type="InterPro" id="IPR002110">
    <property type="entry name" value="Ankyrin_rpt"/>
</dbReference>
<dbReference type="KEGG" id="lyj:FKV23_06015"/>
<gene>
    <name evidence="5" type="ORF">FKV23_06015</name>
</gene>
<evidence type="ECO:0000313" key="6">
    <source>
        <dbReference type="Proteomes" id="UP000317199"/>
    </source>
</evidence>
<dbReference type="PRINTS" id="PR01415">
    <property type="entry name" value="ANKYRIN"/>
</dbReference>
<keyword evidence="2 3" id="KW-0040">ANK repeat</keyword>
<organism evidence="5 6">
    <name type="scientific">Marilutibacter alkalisoli</name>
    <dbReference type="NCBI Taxonomy" id="2591633"/>
    <lineage>
        <taxon>Bacteria</taxon>
        <taxon>Pseudomonadati</taxon>
        <taxon>Pseudomonadota</taxon>
        <taxon>Gammaproteobacteria</taxon>
        <taxon>Lysobacterales</taxon>
        <taxon>Lysobacteraceae</taxon>
        <taxon>Marilutibacter</taxon>
    </lineage>
</organism>
<evidence type="ECO:0000256" key="1">
    <source>
        <dbReference type="ARBA" id="ARBA00022737"/>
    </source>
</evidence>
<dbReference type="PROSITE" id="PS50297">
    <property type="entry name" value="ANK_REP_REGION"/>
    <property type="match status" value="2"/>
</dbReference>
<dbReference type="SMART" id="SM00248">
    <property type="entry name" value="ANK"/>
    <property type="match status" value="4"/>
</dbReference>
<sequence>MIKFVAIVTLLLTSLTCAAHGAEISMEAPEIYDAAVFGDFSKVDAILKQHPTSVNATDEYGFTPLHGVVGEHYFDMARLLIANGANVNAKNDSGTTPLHLAAYPEMVEILVAKGADLESRDSSGSTPLHAATEHPELIEVMEKLLELGADVNARNNSGQTALDIAVSREDGDKIELLEQHGARPGNAT</sequence>
<dbReference type="InterPro" id="IPR036770">
    <property type="entry name" value="Ankyrin_rpt-contain_sf"/>
</dbReference>
<dbReference type="Proteomes" id="UP000317199">
    <property type="component" value="Chromosome"/>
</dbReference>
<accession>A0A514BQN2</accession>
<dbReference type="OrthoDB" id="9812708at2"/>
<proteinExistence type="predicted"/>
<protein>
    <submittedName>
        <fullName evidence="5">Ankyrin repeat domain-containing protein</fullName>
    </submittedName>
</protein>
<evidence type="ECO:0000256" key="4">
    <source>
        <dbReference type="SAM" id="SignalP"/>
    </source>
</evidence>
<dbReference type="AlphaFoldDB" id="A0A514BQN2"/>
<feature type="signal peptide" evidence="4">
    <location>
        <begin position="1"/>
        <end position="21"/>
    </location>
</feature>
<dbReference type="Pfam" id="PF12796">
    <property type="entry name" value="Ank_2"/>
    <property type="match status" value="1"/>
</dbReference>
<dbReference type="PANTHER" id="PTHR24171">
    <property type="entry name" value="ANKYRIN REPEAT DOMAIN-CONTAINING PROTEIN 39-RELATED"/>
    <property type="match status" value="1"/>
</dbReference>
<keyword evidence="4" id="KW-0732">Signal</keyword>